<dbReference type="SUPFAM" id="SSF52172">
    <property type="entry name" value="CheY-like"/>
    <property type="match status" value="1"/>
</dbReference>
<dbReference type="RefSeq" id="WP_072898650.1">
    <property type="nucleotide sequence ID" value="NZ_FQWZ01000007.1"/>
</dbReference>
<sequence length="240" mass="26792">MTATPRPHIVVVDDDQQIRELLSQVLDQYGFATRAVADGAALRRALAEQPADLIVLDLMLPGEDGLAICRDLRTRSNTPVIMLTARGESIDRIVGLEVGADDYVAKPFDPRELIARIRTVLRRASAMPGATPTRLRGWTFDGWTFDAVRRELRDPDGAIVALSSLEFRLLELLLQNANQVLTRDRIMEATAGRPADPFERRIDIAISRLRARLRDDGREPRLIKTVRNRGYVLTADIGSS</sequence>
<dbReference type="Pfam" id="PF00072">
    <property type="entry name" value="Response_reg"/>
    <property type="match status" value="1"/>
</dbReference>
<dbReference type="Gene3D" id="1.10.10.10">
    <property type="entry name" value="Winged helix-like DNA-binding domain superfamily/Winged helix DNA-binding domain"/>
    <property type="match status" value="1"/>
</dbReference>
<dbReference type="GO" id="GO:0005829">
    <property type="term" value="C:cytosol"/>
    <property type="evidence" value="ECO:0007669"/>
    <property type="project" value="TreeGrafter"/>
</dbReference>
<dbReference type="Gene3D" id="6.10.250.690">
    <property type="match status" value="1"/>
</dbReference>
<evidence type="ECO:0000256" key="1">
    <source>
        <dbReference type="ARBA" id="ARBA00004496"/>
    </source>
</evidence>
<dbReference type="FunFam" id="1.10.10.10:FF:000099">
    <property type="entry name" value="Two-component system response regulator TorR"/>
    <property type="match status" value="1"/>
</dbReference>
<evidence type="ECO:0000256" key="4">
    <source>
        <dbReference type="ARBA" id="ARBA00023012"/>
    </source>
</evidence>
<dbReference type="AlphaFoldDB" id="A0A1M5RA00"/>
<comment type="subcellular location">
    <subcellularLocation>
        <location evidence="1">Cytoplasm</location>
    </subcellularLocation>
</comment>
<name>A0A1M5RA00_9GAMM</name>
<dbReference type="SUPFAM" id="SSF46894">
    <property type="entry name" value="C-terminal effector domain of the bipartite response regulators"/>
    <property type="match status" value="1"/>
</dbReference>
<dbReference type="Gene3D" id="3.40.50.2300">
    <property type="match status" value="1"/>
</dbReference>
<evidence type="ECO:0000313" key="13">
    <source>
        <dbReference type="Proteomes" id="UP000199758"/>
    </source>
</evidence>
<dbReference type="GO" id="GO:0006355">
    <property type="term" value="P:regulation of DNA-templated transcription"/>
    <property type="evidence" value="ECO:0007669"/>
    <property type="project" value="InterPro"/>
</dbReference>
<keyword evidence="5" id="KW-0805">Transcription regulation</keyword>
<gene>
    <name evidence="12" type="ORF">SAMN04488068_2963</name>
</gene>
<dbReference type="Pfam" id="PF00486">
    <property type="entry name" value="Trans_reg_C"/>
    <property type="match status" value="1"/>
</dbReference>
<dbReference type="EMBL" id="FQWZ01000007">
    <property type="protein sequence ID" value="SHH22643.1"/>
    <property type="molecule type" value="Genomic_DNA"/>
</dbReference>
<evidence type="ECO:0000259" key="11">
    <source>
        <dbReference type="PROSITE" id="PS51755"/>
    </source>
</evidence>
<evidence type="ECO:0000256" key="7">
    <source>
        <dbReference type="ARBA" id="ARBA00023163"/>
    </source>
</evidence>
<dbReference type="FunFam" id="3.40.50.2300:FF:000001">
    <property type="entry name" value="DNA-binding response regulator PhoB"/>
    <property type="match status" value="1"/>
</dbReference>
<keyword evidence="2" id="KW-0963">Cytoplasm</keyword>
<dbReference type="PROSITE" id="PS51755">
    <property type="entry name" value="OMPR_PHOB"/>
    <property type="match status" value="1"/>
</dbReference>
<keyword evidence="4" id="KW-0902">Two-component regulatory system</keyword>
<evidence type="ECO:0000259" key="10">
    <source>
        <dbReference type="PROSITE" id="PS50110"/>
    </source>
</evidence>
<dbReference type="InterPro" id="IPR039420">
    <property type="entry name" value="WalR-like"/>
</dbReference>
<keyword evidence="3 8" id="KW-0597">Phosphoprotein</keyword>
<reference evidence="12 13" key="1">
    <citation type="submission" date="2016-11" db="EMBL/GenBank/DDBJ databases">
        <authorList>
            <person name="Jaros S."/>
            <person name="Januszkiewicz K."/>
            <person name="Wedrychowicz H."/>
        </authorList>
    </citation>
    <scope>NUCLEOTIDE SEQUENCE [LARGE SCALE GENOMIC DNA]</scope>
    <source>
        <strain evidence="12 13">CGMCC 1.7049</strain>
    </source>
</reference>
<keyword evidence="13" id="KW-1185">Reference proteome</keyword>
<dbReference type="STRING" id="490188.SAMN04488068_2963"/>
<dbReference type="CDD" id="cd00383">
    <property type="entry name" value="trans_reg_C"/>
    <property type="match status" value="1"/>
</dbReference>
<evidence type="ECO:0000256" key="6">
    <source>
        <dbReference type="ARBA" id="ARBA00023125"/>
    </source>
</evidence>
<feature type="modified residue" description="4-aspartylphosphate" evidence="8">
    <location>
        <position position="57"/>
    </location>
</feature>
<dbReference type="InterPro" id="IPR001867">
    <property type="entry name" value="OmpR/PhoB-type_DNA-bd"/>
</dbReference>
<dbReference type="SMART" id="SM00862">
    <property type="entry name" value="Trans_reg_C"/>
    <property type="match status" value="1"/>
</dbReference>
<dbReference type="GO" id="GO:0000976">
    <property type="term" value="F:transcription cis-regulatory region binding"/>
    <property type="evidence" value="ECO:0007669"/>
    <property type="project" value="TreeGrafter"/>
</dbReference>
<evidence type="ECO:0000256" key="8">
    <source>
        <dbReference type="PROSITE-ProRule" id="PRU00169"/>
    </source>
</evidence>
<dbReference type="PANTHER" id="PTHR48111:SF4">
    <property type="entry name" value="DNA-BINDING DUAL TRANSCRIPTIONAL REGULATOR OMPR"/>
    <property type="match status" value="1"/>
</dbReference>
<evidence type="ECO:0000256" key="5">
    <source>
        <dbReference type="ARBA" id="ARBA00023015"/>
    </source>
</evidence>
<dbReference type="PANTHER" id="PTHR48111">
    <property type="entry name" value="REGULATOR OF RPOS"/>
    <property type="match status" value="1"/>
</dbReference>
<evidence type="ECO:0000256" key="2">
    <source>
        <dbReference type="ARBA" id="ARBA00022490"/>
    </source>
</evidence>
<feature type="DNA-binding region" description="OmpR/PhoB-type" evidence="9">
    <location>
        <begin position="135"/>
        <end position="235"/>
    </location>
</feature>
<keyword evidence="6 9" id="KW-0238">DNA-binding</keyword>
<dbReference type="OrthoDB" id="9802426at2"/>
<proteinExistence type="predicted"/>
<dbReference type="GO" id="GO:0000156">
    <property type="term" value="F:phosphorelay response regulator activity"/>
    <property type="evidence" value="ECO:0007669"/>
    <property type="project" value="TreeGrafter"/>
</dbReference>
<dbReference type="InterPro" id="IPR016032">
    <property type="entry name" value="Sig_transdc_resp-reg_C-effctor"/>
</dbReference>
<dbReference type="InterPro" id="IPR011006">
    <property type="entry name" value="CheY-like_superfamily"/>
</dbReference>
<dbReference type="GO" id="GO:0032993">
    <property type="term" value="C:protein-DNA complex"/>
    <property type="evidence" value="ECO:0007669"/>
    <property type="project" value="TreeGrafter"/>
</dbReference>
<evidence type="ECO:0000313" key="12">
    <source>
        <dbReference type="EMBL" id="SHH22643.1"/>
    </source>
</evidence>
<dbReference type="InterPro" id="IPR001789">
    <property type="entry name" value="Sig_transdc_resp-reg_receiver"/>
</dbReference>
<dbReference type="Proteomes" id="UP000199758">
    <property type="component" value="Unassembled WGS sequence"/>
</dbReference>
<dbReference type="InterPro" id="IPR036388">
    <property type="entry name" value="WH-like_DNA-bd_sf"/>
</dbReference>
<dbReference type="SMART" id="SM00448">
    <property type="entry name" value="REC"/>
    <property type="match status" value="1"/>
</dbReference>
<protein>
    <submittedName>
        <fullName evidence="12">Two-component system, OmpR family, response regulator</fullName>
    </submittedName>
</protein>
<keyword evidence="7" id="KW-0804">Transcription</keyword>
<feature type="domain" description="Response regulatory" evidence="10">
    <location>
        <begin position="8"/>
        <end position="121"/>
    </location>
</feature>
<dbReference type="PROSITE" id="PS50110">
    <property type="entry name" value="RESPONSE_REGULATORY"/>
    <property type="match status" value="1"/>
</dbReference>
<evidence type="ECO:0000256" key="3">
    <source>
        <dbReference type="ARBA" id="ARBA00022553"/>
    </source>
</evidence>
<accession>A0A1M5RA00</accession>
<feature type="domain" description="OmpR/PhoB-type" evidence="11">
    <location>
        <begin position="135"/>
        <end position="235"/>
    </location>
</feature>
<organism evidence="12 13">
    <name type="scientific">Hydrocarboniphaga daqingensis</name>
    <dbReference type="NCBI Taxonomy" id="490188"/>
    <lineage>
        <taxon>Bacteria</taxon>
        <taxon>Pseudomonadati</taxon>
        <taxon>Pseudomonadota</taxon>
        <taxon>Gammaproteobacteria</taxon>
        <taxon>Nevskiales</taxon>
        <taxon>Nevskiaceae</taxon>
        <taxon>Hydrocarboniphaga</taxon>
    </lineage>
</organism>
<evidence type="ECO:0000256" key="9">
    <source>
        <dbReference type="PROSITE-ProRule" id="PRU01091"/>
    </source>
</evidence>